<feature type="binding site" evidence="3">
    <location>
        <position position="69"/>
    </location>
    <ligand>
        <name>ATP</name>
        <dbReference type="ChEBI" id="CHEBI:30616"/>
    </ligand>
</feature>
<reference evidence="7 8" key="1">
    <citation type="journal article" date="2018" name="G3 (Bethesda)">
        <title>Phylogenetic and Phylogenomic Definition of Rhizopus Species.</title>
        <authorList>
            <person name="Gryganskyi A.P."/>
            <person name="Golan J."/>
            <person name="Dolatabadi S."/>
            <person name="Mondo S."/>
            <person name="Robb S."/>
            <person name="Idnurm A."/>
            <person name="Muszewska A."/>
            <person name="Steczkiewicz K."/>
            <person name="Masonjones S."/>
            <person name="Liao H.L."/>
            <person name="Gajdeczka M.T."/>
            <person name="Anike F."/>
            <person name="Vuek A."/>
            <person name="Anishchenko I.M."/>
            <person name="Voigt K."/>
            <person name="de Hoog G.S."/>
            <person name="Smith M.E."/>
            <person name="Heitman J."/>
            <person name="Vilgalys R."/>
            <person name="Stajich J.E."/>
        </authorList>
    </citation>
    <scope>NUCLEOTIDE SEQUENCE [LARGE SCALE GENOMIC DNA]</scope>
    <source>
        <strain evidence="7 8">LSU 92-RS-03</strain>
    </source>
</reference>
<dbReference type="InterPro" id="IPR008271">
    <property type="entry name" value="Ser/Thr_kinase_AS"/>
</dbReference>
<evidence type="ECO:0000259" key="6">
    <source>
        <dbReference type="PROSITE" id="PS50011"/>
    </source>
</evidence>
<protein>
    <recommendedName>
        <fullName evidence="6">Protein kinase domain-containing protein</fullName>
    </recommendedName>
</protein>
<evidence type="ECO:0000256" key="4">
    <source>
        <dbReference type="RuleBase" id="RU000304"/>
    </source>
</evidence>
<evidence type="ECO:0000256" key="3">
    <source>
        <dbReference type="PROSITE-ProRule" id="PRU10141"/>
    </source>
</evidence>
<gene>
    <name evidence="7" type="ORF">CU098_008623</name>
</gene>
<dbReference type="PANTHER" id="PTHR24346:SF77">
    <property type="entry name" value="SERINE THREONINE PROTEIN KINASE"/>
    <property type="match status" value="1"/>
</dbReference>
<dbReference type="Gene3D" id="3.30.200.20">
    <property type="entry name" value="Phosphorylase Kinase, domain 1"/>
    <property type="match status" value="1"/>
</dbReference>
<dbReference type="PROSITE" id="PS00108">
    <property type="entry name" value="PROTEIN_KINASE_ST"/>
    <property type="match status" value="1"/>
</dbReference>
<feature type="compositionally biased region" description="Basic and acidic residues" evidence="5">
    <location>
        <begin position="389"/>
        <end position="405"/>
    </location>
</feature>
<proteinExistence type="inferred from homology"/>
<evidence type="ECO:0000256" key="1">
    <source>
        <dbReference type="ARBA" id="ARBA00022741"/>
    </source>
</evidence>
<dbReference type="InterPro" id="IPR017441">
    <property type="entry name" value="Protein_kinase_ATP_BS"/>
</dbReference>
<dbReference type="GO" id="GO:0005524">
    <property type="term" value="F:ATP binding"/>
    <property type="evidence" value="ECO:0007669"/>
    <property type="project" value="UniProtKB-UniRule"/>
</dbReference>
<evidence type="ECO:0000256" key="2">
    <source>
        <dbReference type="ARBA" id="ARBA00022840"/>
    </source>
</evidence>
<dbReference type="Proteomes" id="UP000253551">
    <property type="component" value="Unassembled WGS sequence"/>
</dbReference>
<keyword evidence="4" id="KW-0808">Transferase</keyword>
<evidence type="ECO:0000256" key="5">
    <source>
        <dbReference type="SAM" id="MobiDB-lite"/>
    </source>
</evidence>
<dbReference type="AlphaFoldDB" id="A0A367KKF4"/>
<comment type="caution">
    <text evidence="7">The sequence shown here is derived from an EMBL/GenBank/DDBJ whole genome shotgun (WGS) entry which is preliminary data.</text>
</comment>
<keyword evidence="4" id="KW-0418">Kinase</keyword>
<feature type="domain" description="Protein kinase" evidence="6">
    <location>
        <begin position="40"/>
        <end position="330"/>
    </location>
</feature>
<dbReference type="Gene3D" id="1.10.510.10">
    <property type="entry name" value="Transferase(Phosphotransferase) domain 1"/>
    <property type="match status" value="1"/>
</dbReference>
<dbReference type="FunFam" id="1.10.510.10:FF:000571">
    <property type="entry name" value="Maternal embryonic leucine zipper kinase"/>
    <property type="match status" value="1"/>
</dbReference>
<keyword evidence="8" id="KW-1185">Reference proteome</keyword>
<name>A0A367KKF4_RHIST</name>
<keyword evidence="4" id="KW-0723">Serine/threonine-protein kinase</keyword>
<evidence type="ECO:0000313" key="7">
    <source>
        <dbReference type="EMBL" id="RCI02639.1"/>
    </source>
</evidence>
<accession>A0A367KKF4</accession>
<dbReference type="CDD" id="cd14008">
    <property type="entry name" value="STKc_LKB1_CaMKK"/>
    <property type="match status" value="1"/>
</dbReference>
<dbReference type="OrthoDB" id="68483at2759"/>
<dbReference type="GO" id="GO:0005737">
    <property type="term" value="C:cytoplasm"/>
    <property type="evidence" value="ECO:0007669"/>
    <property type="project" value="TreeGrafter"/>
</dbReference>
<evidence type="ECO:0000313" key="8">
    <source>
        <dbReference type="Proteomes" id="UP000253551"/>
    </source>
</evidence>
<dbReference type="GO" id="GO:0035556">
    <property type="term" value="P:intracellular signal transduction"/>
    <property type="evidence" value="ECO:0007669"/>
    <property type="project" value="TreeGrafter"/>
</dbReference>
<dbReference type="PANTHER" id="PTHR24346">
    <property type="entry name" value="MAP/MICROTUBULE AFFINITY-REGULATING KINASE"/>
    <property type="match status" value="1"/>
</dbReference>
<dbReference type="InterPro" id="IPR011009">
    <property type="entry name" value="Kinase-like_dom_sf"/>
</dbReference>
<dbReference type="Pfam" id="PF00069">
    <property type="entry name" value="Pkinase"/>
    <property type="match status" value="1"/>
</dbReference>
<dbReference type="EMBL" id="PJQM01001316">
    <property type="protein sequence ID" value="RCI02639.1"/>
    <property type="molecule type" value="Genomic_DNA"/>
</dbReference>
<feature type="compositionally biased region" description="Low complexity" evidence="5">
    <location>
        <begin position="1"/>
        <end position="11"/>
    </location>
</feature>
<sequence>MSNSPSPSTSSRRSRPHSVVETLGATTSETKEGLRKINNYLLKKEIGRGAFGTVHLGIDEITGNEYAIKEFSKSRLRKKEQMDLFRRSGPRGRMMGLGVNRARAAQAGNNNPLELVRGEIAILKKLDHPHVVRLYEVLDDPSGDSLYMVFEMMHQGVLMTIETDQIATPYSDEKARRYFKEMMLGIEYLHAHDIVHRDIKPDNLLISNEDVLKIVDFGVSEMFIKGNDKLKKSAGSPAFMAPELCVAKHGEVSGKATDIWSMGVTLYCLIYGKTPFMNDNLLELYEEIKEAPIEYGSDIDSHLLDLFQRILDRNPETRITMEELREHPWVTNNGTETMVPEEENCAIVSEVTEEDMNNAIKSIASLFVVMKAVSKFKRHSRSSSQQHNDLSEHDELRERLEDLQV</sequence>
<dbReference type="InterPro" id="IPR000719">
    <property type="entry name" value="Prot_kinase_dom"/>
</dbReference>
<dbReference type="SMART" id="SM00220">
    <property type="entry name" value="S_TKc"/>
    <property type="match status" value="1"/>
</dbReference>
<dbReference type="STRING" id="4846.A0A367KKF4"/>
<feature type="region of interest" description="Disordered" evidence="5">
    <location>
        <begin position="379"/>
        <end position="405"/>
    </location>
</feature>
<dbReference type="GO" id="GO:0004674">
    <property type="term" value="F:protein serine/threonine kinase activity"/>
    <property type="evidence" value="ECO:0007669"/>
    <property type="project" value="UniProtKB-KW"/>
</dbReference>
<keyword evidence="2 3" id="KW-0067">ATP-binding</keyword>
<dbReference type="PROSITE" id="PS50011">
    <property type="entry name" value="PROTEIN_KINASE_DOM"/>
    <property type="match status" value="1"/>
</dbReference>
<organism evidence="7 8">
    <name type="scientific">Rhizopus stolonifer</name>
    <name type="common">Rhizopus nigricans</name>
    <dbReference type="NCBI Taxonomy" id="4846"/>
    <lineage>
        <taxon>Eukaryota</taxon>
        <taxon>Fungi</taxon>
        <taxon>Fungi incertae sedis</taxon>
        <taxon>Mucoromycota</taxon>
        <taxon>Mucoromycotina</taxon>
        <taxon>Mucoromycetes</taxon>
        <taxon>Mucorales</taxon>
        <taxon>Mucorineae</taxon>
        <taxon>Rhizopodaceae</taxon>
        <taxon>Rhizopus</taxon>
    </lineage>
</organism>
<keyword evidence="1 3" id="KW-0547">Nucleotide-binding</keyword>
<dbReference type="PROSITE" id="PS00107">
    <property type="entry name" value="PROTEIN_KINASE_ATP"/>
    <property type="match status" value="1"/>
</dbReference>
<dbReference type="SUPFAM" id="SSF56112">
    <property type="entry name" value="Protein kinase-like (PK-like)"/>
    <property type="match status" value="1"/>
</dbReference>
<feature type="region of interest" description="Disordered" evidence="5">
    <location>
        <begin position="1"/>
        <end position="27"/>
    </location>
</feature>
<comment type="similarity">
    <text evidence="4">Belongs to the protein kinase superfamily.</text>
</comment>